<dbReference type="PANTHER" id="PTHR33112:SF10">
    <property type="entry name" value="TOL"/>
    <property type="match status" value="1"/>
</dbReference>
<feature type="domain" description="Heterokaryon incompatibility" evidence="1">
    <location>
        <begin position="2"/>
        <end position="147"/>
    </location>
</feature>
<dbReference type="AlphaFoldDB" id="A0A8H3G7G2"/>
<dbReference type="Pfam" id="PF06985">
    <property type="entry name" value="HET"/>
    <property type="match status" value="1"/>
</dbReference>
<gene>
    <name evidence="2" type="ORF">IMSHALPRED_000735</name>
</gene>
<dbReference type="InterPro" id="IPR010730">
    <property type="entry name" value="HET"/>
</dbReference>
<evidence type="ECO:0000259" key="1">
    <source>
        <dbReference type="Pfam" id="PF06985"/>
    </source>
</evidence>
<evidence type="ECO:0000313" key="2">
    <source>
        <dbReference type="EMBL" id="CAF9938262.1"/>
    </source>
</evidence>
<sequence>MTLSHCWGTAEFLRLTSATKNYLEAGFRLSELPKTFREAVQITRELGVRYLWIDALCIIQDSDEDWKHEAATMMNVYENSHCNIAAAKASDSEQGCFSKRDPLSIAPIVVRTEWNNTNKRSYHVHPELWRTYVEECPLNQRAWVIQERTLAPRILHYGRDQLFWECFELSACETYPNGLPQRPHEKNTRYFDLDKAISRRTSRALLPEQKLPIYEYWQRIVSTYSACNLTRAEDRLVAISGLAKRIQLSLGDEYLAGLWQDILTSDLLWYVKWLDRKQKTRPTFYRAPSWSWASVNDGVSFAQDKISVLTVPLITILAADVDLATADATGQVTNGFICLSGSLMPIIVKNHSSIHSTAFQVPENVRILAYFDVETKYGQAGIFFLPILNDTGEIWGLMLELVDPTDNKYNRLGALEIATFESVSFDHRQLMETFERVEKQTLTLI</sequence>
<evidence type="ECO:0000313" key="3">
    <source>
        <dbReference type="Proteomes" id="UP000664534"/>
    </source>
</evidence>
<comment type="caution">
    <text evidence="2">The sequence shown here is derived from an EMBL/GenBank/DDBJ whole genome shotgun (WGS) entry which is preliminary data.</text>
</comment>
<organism evidence="2 3">
    <name type="scientific">Imshaugia aleurites</name>
    <dbReference type="NCBI Taxonomy" id="172621"/>
    <lineage>
        <taxon>Eukaryota</taxon>
        <taxon>Fungi</taxon>
        <taxon>Dikarya</taxon>
        <taxon>Ascomycota</taxon>
        <taxon>Pezizomycotina</taxon>
        <taxon>Lecanoromycetes</taxon>
        <taxon>OSLEUM clade</taxon>
        <taxon>Lecanoromycetidae</taxon>
        <taxon>Lecanorales</taxon>
        <taxon>Lecanorineae</taxon>
        <taxon>Parmeliaceae</taxon>
        <taxon>Imshaugia</taxon>
    </lineage>
</organism>
<dbReference type="OrthoDB" id="5362512at2759"/>
<keyword evidence="3" id="KW-1185">Reference proteome</keyword>
<name>A0A8H3G7G2_9LECA</name>
<dbReference type="PANTHER" id="PTHR33112">
    <property type="entry name" value="DOMAIN PROTEIN, PUTATIVE-RELATED"/>
    <property type="match status" value="1"/>
</dbReference>
<dbReference type="EMBL" id="CAJPDT010000107">
    <property type="protein sequence ID" value="CAF9938262.1"/>
    <property type="molecule type" value="Genomic_DNA"/>
</dbReference>
<reference evidence="2" key="1">
    <citation type="submission" date="2021-03" db="EMBL/GenBank/DDBJ databases">
        <authorList>
            <person name="Tagirdzhanova G."/>
        </authorList>
    </citation>
    <scope>NUCLEOTIDE SEQUENCE</scope>
</reference>
<dbReference type="Proteomes" id="UP000664534">
    <property type="component" value="Unassembled WGS sequence"/>
</dbReference>
<protein>
    <recommendedName>
        <fullName evidence="1">Heterokaryon incompatibility domain-containing protein</fullName>
    </recommendedName>
</protein>
<proteinExistence type="predicted"/>
<accession>A0A8H3G7G2</accession>